<gene>
    <name evidence="2" type="ORF">EDB81DRAFT_840306</name>
</gene>
<protein>
    <submittedName>
        <fullName evidence="2">Uncharacterized protein</fullName>
    </submittedName>
</protein>
<dbReference type="InterPro" id="IPR017853">
    <property type="entry name" value="GH"/>
</dbReference>
<reference evidence="2" key="1">
    <citation type="journal article" date="2021" name="Nat. Commun.">
        <title>Genetic determinants of endophytism in the Arabidopsis root mycobiome.</title>
        <authorList>
            <person name="Mesny F."/>
            <person name="Miyauchi S."/>
            <person name="Thiergart T."/>
            <person name="Pickel B."/>
            <person name="Atanasova L."/>
            <person name="Karlsson M."/>
            <person name="Huettel B."/>
            <person name="Barry K.W."/>
            <person name="Haridas S."/>
            <person name="Chen C."/>
            <person name="Bauer D."/>
            <person name="Andreopoulos W."/>
            <person name="Pangilinan J."/>
            <person name="LaButti K."/>
            <person name="Riley R."/>
            <person name="Lipzen A."/>
            <person name="Clum A."/>
            <person name="Drula E."/>
            <person name="Henrissat B."/>
            <person name="Kohler A."/>
            <person name="Grigoriev I.V."/>
            <person name="Martin F.M."/>
            <person name="Hacquard S."/>
        </authorList>
    </citation>
    <scope>NUCLEOTIDE SEQUENCE</scope>
    <source>
        <strain evidence="2">MPI-CAGE-AT-0147</strain>
    </source>
</reference>
<keyword evidence="1" id="KW-0732">Signal</keyword>
<proteinExistence type="predicted"/>
<evidence type="ECO:0000313" key="2">
    <source>
        <dbReference type="EMBL" id="KAH7156082.1"/>
    </source>
</evidence>
<dbReference type="Proteomes" id="UP000738349">
    <property type="component" value="Unassembled WGS sequence"/>
</dbReference>
<dbReference type="AlphaFoldDB" id="A0A9P9F971"/>
<organism evidence="2 3">
    <name type="scientific">Dactylonectria macrodidyma</name>
    <dbReference type="NCBI Taxonomy" id="307937"/>
    <lineage>
        <taxon>Eukaryota</taxon>
        <taxon>Fungi</taxon>
        <taxon>Dikarya</taxon>
        <taxon>Ascomycota</taxon>
        <taxon>Pezizomycotina</taxon>
        <taxon>Sordariomycetes</taxon>
        <taxon>Hypocreomycetidae</taxon>
        <taxon>Hypocreales</taxon>
        <taxon>Nectriaceae</taxon>
        <taxon>Dactylonectria</taxon>
    </lineage>
</organism>
<dbReference type="OrthoDB" id="3445803at2759"/>
<evidence type="ECO:0000256" key="1">
    <source>
        <dbReference type="SAM" id="SignalP"/>
    </source>
</evidence>
<name>A0A9P9F971_9HYPO</name>
<sequence>MKFHQLAALGCLLGSSITAVTPVKRQNSGTATLYLDQPSGKPEKLASGFIYGIPDNADGSANTDIPTKYFKDMGFNYCRAGGAQGRWKSALSNYCTTRRRGGKFILLIHDLWGTDGTQGAEPDLNLFWNAPQTQYLNLRKRTYERIWLVYVIAELPDVLITRPSTAAPPSVDNQWYQNYLKYIARTNTIPDVYSWHLLNPSRNLREFKEQFQTLLKKYKLPERPININEYAWISQLERHNAHGLRANWGSGGGLHDLMANLFVNNTGDYSPTGEWQVYSYYNKEMKGQRVATSPSDDELFEVHATRGGSAGPVKVLAAIRLVAGKRTCNLSISGLLALKITGSTVRVRKKRLDGATRETAVSGSVDLGVFRHTISNDQVSGDCT</sequence>
<keyword evidence="3" id="KW-1185">Reference proteome</keyword>
<dbReference type="EMBL" id="JAGMUV010000005">
    <property type="protein sequence ID" value="KAH7156082.1"/>
    <property type="molecule type" value="Genomic_DNA"/>
</dbReference>
<comment type="caution">
    <text evidence="2">The sequence shown here is derived from an EMBL/GenBank/DDBJ whole genome shotgun (WGS) entry which is preliminary data.</text>
</comment>
<evidence type="ECO:0000313" key="3">
    <source>
        <dbReference type="Proteomes" id="UP000738349"/>
    </source>
</evidence>
<accession>A0A9P9F971</accession>
<dbReference type="SUPFAM" id="SSF51445">
    <property type="entry name" value="(Trans)glycosidases"/>
    <property type="match status" value="1"/>
</dbReference>
<dbReference type="Gene3D" id="3.20.20.80">
    <property type="entry name" value="Glycosidases"/>
    <property type="match status" value="1"/>
</dbReference>
<feature type="chain" id="PRO_5040364441" evidence="1">
    <location>
        <begin position="19"/>
        <end position="384"/>
    </location>
</feature>
<feature type="signal peptide" evidence="1">
    <location>
        <begin position="1"/>
        <end position="18"/>
    </location>
</feature>